<evidence type="ECO:0000256" key="5">
    <source>
        <dbReference type="ARBA" id="ARBA00023235"/>
    </source>
</evidence>
<dbReference type="HOGENOM" id="CLU_034646_5_3_4"/>
<dbReference type="Gene3D" id="3.10.50.40">
    <property type="match status" value="1"/>
</dbReference>
<accession>Q47G89</accession>
<dbReference type="KEGG" id="dar:Daro_1393"/>
<reference evidence="8" key="1">
    <citation type="submission" date="2005-08" db="EMBL/GenBank/DDBJ databases">
        <title>Complete sequence of Dechloromonas aromatica RCB.</title>
        <authorList>
            <person name="Salinero K.K."/>
            <person name="Copeland A."/>
            <person name="Lucas S."/>
            <person name="Lapidus A."/>
            <person name="Barry K."/>
            <person name="Detter J.C."/>
            <person name="Glavina T."/>
            <person name="Hammon N."/>
            <person name="Israni S."/>
            <person name="Pitluck S."/>
            <person name="Di Bartolo G."/>
            <person name="Trong S."/>
            <person name="Schmutz J."/>
            <person name="Larimer F."/>
            <person name="Land M."/>
            <person name="Ivanova N."/>
            <person name="Richardson P."/>
        </authorList>
    </citation>
    <scope>NUCLEOTIDE SEQUENCE</scope>
    <source>
        <strain evidence="8">RCB</strain>
    </source>
</reference>
<protein>
    <recommendedName>
        <fullName evidence="3">peptidylprolyl isomerase</fullName>
        <ecNumber evidence="3">5.2.1.8</ecNumber>
    </recommendedName>
</protein>
<gene>
    <name evidence="8" type="ordered locus">Daro_1393</name>
</gene>
<name>Q47G89_DECAR</name>
<dbReference type="PANTHER" id="PTHR47245">
    <property type="entry name" value="PEPTIDYLPROLYL ISOMERASE"/>
    <property type="match status" value="1"/>
</dbReference>
<dbReference type="PROSITE" id="PS50198">
    <property type="entry name" value="PPIC_PPIASE_2"/>
    <property type="match status" value="1"/>
</dbReference>
<dbReference type="EMBL" id="CP000089">
    <property type="protein sequence ID" value="AAZ46142.1"/>
    <property type="molecule type" value="Genomic_DNA"/>
</dbReference>
<evidence type="ECO:0000256" key="6">
    <source>
        <dbReference type="PROSITE-ProRule" id="PRU00278"/>
    </source>
</evidence>
<evidence type="ECO:0000256" key="3">
    <source>
        <dbReference type="ARBA" id="ARBA00013194"/>
    </source>
</evidence>
<organism evidence="8">
    <name type="scientific">Dechloromonas aromatica (strain RCB)</name>
    <dbReference type="NCBI Taxonomy" id="159087"/>
    <lineage>
        <taxon>Bacteria</taxon>
        <taxon>Pseudomonadati</taxon>
        <taxon>Pseudomonadota</taxon>
        <taxon>Betaproteobacteria</taxon>
        <taxon>Rhodocyclales</taxon>
        <taxon>Azonexaceae</taxon>
        <taxon>Dechloromonas</taxon>
    </lineage>
</organism>
<dbReference type="AlphaFoldDB" id="Q47G89"/>
<dbReference type="InterPro" id="IPR027304">
    <property type="entry name" value="Trigger_fact/SurA_dom_sf"/>
</dbReference>
<dbReference type="Pfam" id="PF00639">
    <property type="entry name" value="Rotamase"/>
    <property type="match status" value="1"/>
</dbReference>
<proteinExistence type="inferred from homology"/>
<dbReference type="InterPro" id="IPR000297">
    <property type="entry name" value="PPIase_PpiC"/>
</dbReference>
<dbReference type="SUPFAM" id="SSF54534">
    <property type="entry name" value="FKBP-like"/>
    <property type="match status" value="1"/>
</dbReference>
<evidence type="ECO:0000256" key="1">
    <source>
        <dbReference type="ARBA" id="ARBA00000971"/>
    </source>
</evidence>
<dbReference type="InterPro" id="IPR046357">
    <property type="entry name" value="PPIase_dom_sf"/>
</dbReference>
<evidence type="ECO:0000256" key="2">
    <source>
        <dbReference type="ARBA" id="ARBA00007656"/>
    </source>
</evidence>
<dbReference type="InterPro" id="IPR050245">
    <property type="entry name" value="PrsA_foldase"/>
</dbReference>
<dbReference type="EC" id="5.2.1.8" evidence="3"/>
<feature type="domain" description="PpiC" evidence="7">
    <location>
        <begin position="134"/>
        <end position="232"/>
    </location>
</feature>
<sequence>MQHGYLELKLSWELFKKGPETLSEPERDRLDDIARKQDSIEQRILASAASANVVVPAATVKNRLDEIRARYPANEEFILDMARSDLDEAALEQAVERDLRIEAVLEKVASSSPPVSAVDAEIYYRLHPEAFDRPEARRLRHILITFNTPQEKAKAIATLESLRSTLKNPAKFAEAALRHSQCPTAMEGGQLGTVKRKQLYAELEPAAFALNEGEISAVLASPIGLHILRCDEILPSGMLAFGEVCERIIARLGDKRRREAQREWIKSLPVA</sequence>
<dbReference type="GO" id="GO:0003755">
    <property type="term" value="F:peptidyl-prolyl cis-trans isomerase activity"/>
    <property type="evidence" value="ECO:0007669"/>
    <property type="project" value="UniProtKB-KW"/>
</dbReference>
<dbReference type="InterPro" id="IPR023058">
    <property type="entry name" value="PPIase_PpiC_CS"/>
</dbReference>
<dbReference type="SUPFAM" id="SSF109998">
    <property type="entry name" value="Triger factor/SurA peptide-binding domain-like"/>
    <property type="match status" value="1"/>
</dbReference>
<comment type="similarity">
    <text evidence="2">Belongs to the PpiC/parvulin rotamase family.</text>
</comment>
<dbReference type="eggNOG" id="COG0760">
    <property type="taxonomic scope" value="Bacteria"/>
</dbReference>
<evidence type="ECO:0000313" key="8">
    <source>
        <dbReference type="EMBL" id="AAZ46142.1"/>
    </source>
</evidence>
<comment type="catalytic activity">
    <reaction evidence="1">
        <text>[protein]-peptidylproline (omega=180) = [protein]-peptidylproline (omega=0)</text>
        <dbReference type="Rhea" id="RHEA:16237"/>
        <dbReference type="Rhea" id="RHEA-COMP:10747"/>
        <dbReference type="Rhea" id="RHEA-COMP:10748"/>
        <dbReference type="ChEBI" id="CHEBI:83833"/>
        <dbReference type="ChEBI" id="CHEBI:83834"/>
        <dbReference type="EC" id="5.2.1.8"/>
    </reaction>
</comment>
<keyword evidence="5 6" id="KW-0413">Isomerase</keyword>
<dbReference type="NCBIfam" id="TIGR02933">
    <property type="entry name" value="nifM_nitrog"/>
    <property type="match status" value="1"/>
</dbReference>
<keyword evidence="4 6" id="KW-0697">Rotamase</keyword>
<dbReference type="InterPro" id="IPR014282">
    <property type="entry name" value="Nitrogen_fix_NifM"/>
</dbReference>
<evidence type="ECO:0000256" key="4">
    <source>
        <dbReference type="ARBA" id="ARBA00023110"/>
    </source>
</evidence>
<dbReference type="STRING" id="159087.Daro_1393"/>
<evidence type="ECO:0000259" key="7">
    <source>
        <dbReference type="PROSITE" id="PS50198"/>
    </source>
</evidence>
<dbReference type="PROSITE" id="PS01096">
    <property type="entry name" value="PPIC_PPIASE_1"/>
    <property type="match status" value="1"/>
</dbReference>
<dbReference type="PANTHER" id="PTHR47245:SF2">
    <property type="entry name" value="PEPTIDYL-PROLYL CIS-TRANS ISOMERASE HP_0175-RELATED"/>
    <property type="match status" value="1"/>
</dbReference>